<name>A0ACB7JAT3_PLECO</name>
<accession>A0ACB7JAT3</accession>
<organism evidence="1 2">
    <name type="scientific">Pleurotus cornucopiae</name>
    <name type="common">Cornucopia mushroom</name>
    <dbReference type="NCBI Taxonomy" id="5321"/>
    <lineage>
        <taxon>Eukaryota</taxon>
        <taxon>Fungi</taxon>
        <taxon>Dikarya</taxon>
        <taxon>Basidiomycota</taxon>
        <taxon>Agaricomycotina</taxon>
        <taxon>Agaricomycetes</taxon>
        <taxon>Agaricomycetidae</taxon>
        <taxon>Agaricales</taxon>
        <taxon>Pleurotineae</taxon>
        <taxon>Pleurotaceae</taxon>
        <taxon>Pleurotus</taxon>
    </lineage>
</organism>
<evidence type="ECO:0000313" key="1">
    <source>
        <dbReference type="EMBL" id="KAG9227116.1"/>
    </source>
</evidence>
<protein>
    <submittedName>
        <fullName evidence="1">Uncharacterized protein</fullName>
    </submittedName>
</protein>
<evidence type="ECO:0000313" key="2">
    <source>
        <dbReference type="Proteomes" id="UP000824881"/>
    </source>
</evidence>
<gene>
    <name evidence="1" type="ORF">CCMSSC00406_0009648</name>
</gene>
<keyword evidence="2" id="KW-1185">Reference proteome</keyword>
<proteinExistence type="predicted"/>
<sequence length="293" mass="32490">MVLTIRAWYNHHNTTQLREVYLQGATGIAKNPKGGSFHLELFVYLDRYMARTQEGATGSTFGNEIANTSSLKRRARDISGGKAKRSRGPSGTVLTSQFTPTNTLANLPIPQITTTITFRHTNCSVDDNGDSFLTENDATETGSLDRTEIQLPSGVRGRTKTIYGLTIANRPYIAKKLVNIGDGLVIGGVEPNIAAKYLTTDLIRLAQMRYFADLFLKYANEKGVELAHLQWQQHAAPEEPEPEPVMERFNAVYLVEPRRTSFAVLKFSGTLGTLNNIDQKTATMSAFSHYVLE</sequence>
<dbReference type="EMBL" id="WQMT02000001">
    <property type="protein sequence ID" value="KAG9227116.1"/>
    <property type="molecule type" value="Genomic_DNA"/>
</dbReference>
<comment type="caution">
    <text evidence="1">The sequence shown here is derived from an EMBL/GenBank/DDBJ whole genome shotgun (WGS) entry which is preliminary data.</text>
</comment>
<dbReference type="Proteomes" id="UP000824881">
    <property type="component" value="Unassembled WGS sequence"/>
</dbReference>
<reference evidence="1 2" key="1">
    <citation type="journal article" date="2021" name="Appl. Environ. Microbiol.">
        <title>Genetic linkage and physical mapping for an oyster mushroom Pleurotus cornucopiae and QTL analysis for the trait cap color.</title>
        <authorList>
            <person name="Zhang Y."/>
            <person name="Gao W."/>
            <person name="Sonnenberg A."/>
            <person name="Chen Q."/>
            <person name="Zhang J."/>
            <person name="Huang C."/>
        </authorList>
    </citation>
    <scope>NUCLEOTIDE SEQUENCE [LARGE SCALE GENOMIC DNA]</scope>
    <source>
        <strain evidence="1">CCMSSC00406</strain>
    </source>
</reference>